<feature type="repeat" description="WD" evidence="5">
    <location>
        <begin position="213"/>
        <end position="248"/>
    </location>
</feature>
<dbReference type="CDD" id="cd00200">
    <property type="entry name" value="WD40"/>
    <property type="match status" value="1"/>
</dbReference>
<gene>
    <name evidence="7" type="ORF">Vretimale_1506</name>
</gene>
<sequence>VILPIDMDHGQRSRVGRQPTRHTYWRKQKNESLGLFCREIGIPPIGLRSWIYSRRMAQLRPNDFRRFICNAVGGVTCLDLDKTEGRFLLSGAADTTIALYDTYTGSEKAETLIKPFFSYRGRDINGHGHKFMISSLAWYPVDTGLFVTGSYDCQVKVWDTNEVEVVSTFELPKKVTGVAMSLVATSHTLIASGCEDANVRLCDLTSGAITHVFSGHRDAVWCLAWSSHCEYEVISGDGGGQVRLWDIRRAGCRAVFDQYCTQRPPRAHQMEAAQQNVSPSKRPRHGDGGLTDSVRTSSSGPALLKLESSARMKETAVRAHNGAVTCVLPCPDAASLITAGTDGRMRLWDAQYRYNKLIGYEGTHNRALRGRQLALTDDGRIVFYPSGTSLNVYEVETGRMLASVQGLHTESINCCAFNPSLHELYTGANDYKIRAWSIRCDPDSCEGEDGA</sequence>
<dbReference type="GO" id="GO:0000209">
    <property type="term" value="P:protein polyubiquitination"/>
    <property type="evidence" value="ECO:0007669"/>
    <property type="project" value="TreeGrafter"/>
</dbReference>
<dbReference type="InterPro" id="IPR042238">
    <property type="entry name" value="Rad28/ERCC8/Ckn1/ATCSA-1"/>
</dbReference>
<evidence type="ECO:0000256" key="5">
    <source>
        <dbReference type="PROSITE-ProRule" id="PRU00221"/>
    </source>
</evidence>
<dbReference type="InterPro" id="IPR036322">
    <property type="entry name" value="WD40_repeat_dom_sf"/>
</dbReference>
<organism evidence="7 8">
    <name type="scientific">Volvox reticuliferus</name>
    <dbReference type="NCBI Taxonomy" id="1737510"/>
    <lineage>
        <taxon>Eukaryota</taxon>
        <taxon>Viridiplantae</taxon>
        <taxon>Chlorophyta</taxon>
        <taxon>core chlorophytes</taxon>
        <taxon>Chlorophyceae</taxon>
        <taxon>CS clade</taxon>
        <taxon>Chlamydomonadales</taxon>
        <taxon>Volvocaceae</taxon>
        <taxon>Volvox</taxon>
    </lineage>
</organism>
<dbReference type="GO" id="GO:0031464">
    <property type="term" value="C:Cul4A-RING E3 ubiquitin ligase complex"/>
    <property type="evidence" value="ECO:0007669"/>
    <property type="project" value="TreeGrafter"/>
</dbReference>
<dbReference type="SMART" id="SM00320">
    <property type="entry name" value="WD40"/>
    <property type="match status" value="6"/>
</dbReference>
<dbReference type="PANTHER" id="PTHR46202">
    <property type="entry name" value="DNA EXCISION REPAIR PROTEIN ERCC-8"/>
    <property type="match status" value="1"/>
</dbReference>
<dbReference type="GO" id="GO:0000109">
    <property type="term" value="C:nucleotide-excision repair complex"/>
    <property type="evidence" value="ECO:0007669"/>
    <property type="project" value="TreeGrafter"/>
</dbReference>
<evidence type="ECO:0000256" key="2">
    <source>
        <dbReference type="ARBA" id="ARBA00022737"/>
    </source>
</evidence>
<feature type="repeat" description="WD" evidence="5">
    <location>
        <begin position="405"/>
        <end position="439"/>
    </location>
</feature>
<feature type="non-terminal residue" evidence="7">
    <location>
        <position position="451"/>
    </location>
</feature>
<protein>
    <submittedName>
        <fullName evidence="7">Uncharacterized protein</fullName>
    </submittedName>
</protein>
<evidence type="ECO:0000256" key="1">
    <source>
        <dbReference type="ARBA" id="ARBA00022574"/>
    </source>
</evidence>
<dbReference type="InterPro" id="IPR001680">
    <property type="entry name" value="WD40_rpt"/>
</dbReference>
<keyword evidence="4" id="KW-0234">DNA repair</keyword>
<dbReference type="InterPro" id="IPR015943">
    <property type="entry name" value="WD40/YVTN_repeat-like_dom_sf"/>
</dbReference>
<feature type="region of interest" description="Disordered" evidence="6">
    <location>
        <begin position="267"/>
        <end position="298"/>
    </location>
</feature>
<keyword evidence="1 5" id="KW-0853">WD repeat</keyword>
<evidence type="ECO:0000256" key="6">
    <source>
        <dbReference type="SAM" id="MobiDB-lite"/>
    </source>
</evidence>
<dbReference type="PANTHER" id="PTHR46202:SF1">
    <property type="entry name" value="DNA EXCISION REPAIR PROTEIN ERCC-8"/>
    <property type="match status" value="1"/>
</dbReference>
<dbReference type="EMBL" id="BNCQ01000002">
    <property type="protein sequence ID" value="GIL95486.1"/>
    <property type="molecule type" value="Genomic_DNA"/>
</dbReference>
<keyword evidence="2" id="KW-0677">Repeat</keyword>
<dbReference type="Pfam" id="PF00400">
    <property type="entry name" value="WD40"/>
    <property type="match status" value="4"/>
</dbReference>
<dbReference type="Gene3D" id="2.130.10.10">
    <property type="entry name" value="YVTN repeat-like/Quinoprotein amine dehydrogenase"/>
    <property type="match status" value="1"/>
</dbReference>
<evidence type="ECO:0000313" key="7">
    <source>
        <dbReference type="EMBL" id="GIL95486.1"/>
    </source>
</evidence>
<dbReference type="AlphaFoldDB" id="A0A8J4D9X9"/>
<dbReference type="Proteomes" id="UP000722791">
    <property type="component" value="Unassembled WGS sequence"/>
</dbReference>
<proteinExistence type="predicted"/>
<name>A0A8J4D9X9_9CHLO</name>
<comment type="caution">
    <text evidence="7">The sequence shown here is derived from an EMBL/GenBank/DDBJ whole genome shotgun (WGS) entry which is preliminary data.</text>
</comment>
<evidence type="ECO:0000313" key="8">
    <source>
        <dbReference type="Proteomes" id="UP000722791"/>
    </source>
</evidence>
<dbReference type="PRINTS" id="PR00320">
    <property type="entry name" value="GPROTEINBRPT"/>
</dbReference>
<feature type="repeat" description="WD" evidence="5">
    <location>
        <begin position="126"/>
        <end position="168"/>
    </location>
</feature>
<dbReference type="SUPFAM" id="SSF50978">
    <property type="entry name" value="WD40 repeat-like"/>
    <property type="match status" value="1"/>
</dbReference>
<dbReference type="PROSITE" id="PS50294">
    <property type="entry name" value="WD_REPEATS_REGION"/>
    <property type="match status" value="3"/>
</dbReference>
<accession>A0A8J4D9X9</accession>
<evidence type="ECO:0000256" key="4">
    <source>
        <dbReference type="ARBA" id="ARBA00023204"/>
    </source>
</evidence>
<feature type="repeat" description="WD" evidence="5">
    <location>
        <begin position="317"/>
        <end position="349"/>
    </location>
</feature>
<reference evidence="7" key="1">
    <citation type="journal article" date="2021" name="Proc. Natl. Acad. Sci. U.S.A.">
        <title>Three genomes in the algal genus Volvox reveal the fate of a haploid sex-determining region after a transition to homothallism.</title>
        <authorList>
            <person name="Yamamoto K."/>
            <person name="Hamaji T."/>
            <person name="Kawai-Toyooka H."/>
            <person name="Matsuzaki R."/>
            <person name="Takahashi F."/>
            <person name="Nishimura Y."/>
            <person name="Kawachi M."/>
            <person name="Noguchi H."/>
            <person name="Minakuchi Y."/>
            <person name="Umen J.G."/>
            <person name="Toyoda A."/>
            <person name="Nozaki H."/>
        </authorList>
    </citation>
    <scope>NUCLEOTIDE SEQUENCE</scope>
    <source>
        <strain evidence="7">NIES-3785</strain>
    </source>
</reference>
<evidence type="ECO:0000256" key="3">
    <source>
        <dbReference type="ARBA" id="ARBA00022763"/>
    </source>
</evidence>
<dbReference type="PROSITE" id="PS50082">
    <property type="entry name" value="WD_REPEATS_2"/>
    <property type="match status" value="4"/>
</dbReference>
<dbReference type="InterPro" id="IPR020472">
    <property type="entry name" value="WD40_PAC1"/>
</dbReference>
<dbReference type="GO" id="GO:0006283">
    <property type="term" value="P:transcription-coupled nucleotide-excision repair"/>
    <property type="evidence" value="ECO:0007669"/>
    <property type="project" value="InterPro"/>
</dbReference>
<dbReference type="GO" id="GO:0043161">
    <property type="term" value="P:proteasome-mediated ubiquitin-dependent protein catabolic process"/>
    <property type="evidence" value="ECO:0007669"/>
    <property type="project" value="TreeGrafter"/>
</dbReference>
<keyword evidence="3" id="KW-0227">DNA damage</keyword>